<sequence length="946" mass="103344">MPSRSRPFYFTVKSKTGEKIPVAVNGEPTRIDAPGFSGLCHIIHDTGSETGSARVEPSQKRGLIVQMQGKFAEAATLGEENSSNIWLGGTLGAALNLGWVMRNVVSLGSKFANKKTGGRFYIDLGNDHAPCQMGFHLRALFRVLATSEGEEAPKLGSPELDAIPYGGPGLLEVDTSKTYTLYWKIPYLDLCTWELLKVPAISPLPLENVLGDLSTTRLFMYDLGKCSAHHPDYEQSLLLEATFERGAEGDEFYDPVAAVHPPTVLDAPPGTPKKEPGLPHDDSMSIVDSLQELAEDLSEDSLELNNLFARALQELPLWQGFDSLNGLNFRVPFYIEAIGRFRKQEVRSWYVLRAESADGGFYWQARDAEELAALCRPKRRLSRFLRGAAPRKYHCCDVRTLEQFRLIVTSHLAEDSKMRSAVLQAANAPPDSPQSPSRLMQPPPRFLEPDGTMCGIAFAQAAQGLKGAKREALVGAIHFEGRICEELLRLSSDNFIRCFSPYDCDQPRVLIHAGEITRVEALSQKFLDRFHLFEVQTDLRAYVFCCAHAPDRDEWVAALREAAQAASVSRASGPAGPMSPNSIYGVASAKKAAGRSRNSRGSDVIPNRHGPFLDATGAGRWPNIRYVLNDRLLTSAAPHPLSADAAAHLLELALALGSEPSHTSLAAFLDSTCMLKAVRFNLWSQAELKAFWCNVYHCLLLHGLLVLNTPDSEEKLAIFRRRASYLVGLRPVSLADIETEIFHVPQESAAPPEVESVGKGGCCGFLGGKAARAPTKTSALADTAKQVDQTAAASVELSQKSRVAVECENSSGLATEPVNACMYLDAAETWEAPSMDPRVELILSEGAGSCSIPVLRASSLDRQLDDAASLFVQAQVQTESNGGVVRAVTLPGKCRALKRHFKNERDLLFASGNLAWHVGQCLEPPSSQFLLPRLLPILQHQQEQPA</sequence>
<accession>A0A812KW43</accession>
<dbReference type="InterPro" id="IPR013897">
    <property type="entry name" value="Duc1"/>
</dbReference>
<dbReference type="InterPro" id="IPR006869">
    <property type="entry name" value="DUF547"/>
</dbReference>
<feature type="domain" description="Domain of unknown function at the cortex 1" evidence="2">
    <location>
        <begin position="16"/>
        <end position="214"/>
    </location>
</feature>
<evidence type="ECO:0000259" key="2">
    <source>
        <dbReference type="Pfam" id="PF08588"/>
    </source>
</evidence>
<evidence type="ECO:0000259" key="1">
    <source>
        <dbReference type="Pfam" id="PF04784"/>
    </source>
</evidence>
<comment type="caution">
    <text evidence="3">The sequence shown here is derived from an EMBL/GenBank/DDBJ whole genome shotgun (WGS) entry which is preliminary data.</text>
</comment>
<dbReference type="InterPro" id="IPR011993">
    <property type="entry name" value="PH-like_dom_sf"/>
</dbReference>
<dbReference type="PANTHER" id="PTHR46361:SF3">
    <property type="entry name" value="ELECTRON CARRIER_ PROTEIN DISULFIDE OXIDOREDUCTASE"/>
    <property type="match status" value="1"/>
</dbReference>
<gene>
    <name evidence="3" type="ORF">SNEC2469_LOCUS3855</name>
</gene>
<evidence type="ECO:0000313" key="4">
    <source>
        <dbReference type="Proteomes" id="UP000601435"/>
    </source>
</evidence>
<dbReference type="Pfam" id="PF08588">
    <property type="entry name" value="Duc1"/>
    <property type="match status" value="1"/>
</dbReference>
<dbReference type="OrthoDB" id="424779at2759"/>
<proteinExistence type="predicted"/>
<reference evidence="3" key="1">
    <citation type="submission" date="2021-02" db="EMBL/GenBank/DDBJ databases">
        <authorList>
            <person name="Dougan E. K."/>
            <person name="Rhodes N."/>
            <person name="Thang M."/>
            <person name="Chan C."/>
        </authorList>
    </citation>
    <scope>NUCLEOTIDE SEQUENCE</scope>
</reference>
<organism evidence="3 4">
    <name type="scientific">Symbiodinium necroappetens</name>
    <dbReference type="NCBI Taxonomy" id="1628268"/>
    <lineage>
        <taxon>Eukaryota</taxon>
        <taxon>Sar</taxon>
        <taxon>Alveolata</taxon>
        <taxon>Dinophyceae</taxon>
        <taxon>Suessiales</taxon>
        <taxon>Symbiodiniaceae</taxon>
        <taxon>Symbiodinium</taxon>
    </lineage>
</organism>
<dbReference type="SUPFAM" id="SSF50729">
    <property type="entry name" value="PH domain-like"/>
    <property type="match status" value="1"/>
</dbReference>
<keyword evidence="4" id="KW-1185">Reference proteome</keyword>
<dbReference type="AlphaFoldDB" id="A0A812KW43"/>
<dbReference type="PANTHER" id="PTHR46361">
    <property type="entry name" value="ELECTRON CARRIER/ PROTEIN DISULFIDE OXIDOREDUCTASE"/>
    <property type="match status" value="1"/>
</dbReference>
<dbReference type="Proteomes" id="UP000601435">
    <property type="component" value="Unassembled WGS sequence"/>
</dbReference>
<dbReference type="Gene3D" id="2.30.29.30">
    <property type="entry name" value="Pleckstrin-homology domain (PH domain)/Phosphotyrosine-binding domain (PTB)"/>
    <property type="match status" value="1"/>
</dbReference>
<dbReference type="Pfam" id="PF04784">
    <property type="entry name" value="DUF547"/>
    <property type="match status" value="1"/>
</dbReference>
<evidence type="ECO:0000313" key="3">
    <source>
        <dbReference type="EMBL" id="CAE7234783.1"/>
    </source>
</evidence>
<evidence type="ECO:0008006" key="5">
    <source>
        <dbReference type="Google" id="ProtNLM"/>
    </source>
</evidence>
<protein>
    <recommendedName>
        <fullName evidence="5">PH domain-containing protein</fullName>
    </recommendedName>
</protein>
<feature type="domain" description="DUF547" evidence="1">
    <location>
        <begin position="682"/>
        <end position="746"/>
    </location>
</feature>
<dbReference type="EMBL" id="CAJNJA010008282">
    <property type="protein sequence ID" value="CAE7234783.1"/>
    <property type="molecule type" value="Genomic_DNA"/>
</dbReference>
<name>A0A812KW43_9DINO</name>